<dbReference type="Proteomes" id="UP001152795">
    <property type="component" value="Unassembled WGS sequence"/>
</dbReference>
<dbReference type="InterPro" id="IPR012677">
    <property type="entry name" value="Nucleotide-bd_a/b_plait_sf"/>
</dbReference>
<dbReference type="GO" id="GO:0003676">
    <property type="term" value="F:nucleic acid binding"/>
    <property type="evidence" value="ECO:0007669"/>
    <property type="project" value="InterPro"/>
</dbReference>
<name>A0A6S7GY51_PARCT</name>
<dbReference type="Pfam" id="PF01661">
    <property type="entry name" value="Macro"/>
    <property type="match status" value="3"/>
</dbReference>
<keyword evidence="4" id="KW-0520">NAD</keyword>
<dbReference type="SMART" id="SM00506">
    <property type="entry name" value="A1pp"/>
    <property type="match status" value="3"/>
</dbReference>
<evidence type="ECO:0000256" key="2">
    <source>
        <dbReference type="ARBA" id="ARBA00022676"/>
    </source>
</evidence>
<feature type="region of interest" description="Disordered" evidence="6">
    <location>
        <begin position="139"/>
        <end position="187"/>
    </location>
</feature>
<evidence type="ECO:0000256" key="1">
    <source>
        <dbReference type="ARBA" id="ARBA00004123"/>
    </source>
</evidence>
<feature type="compositionally biased region" description="Polar residues" evidence="6">
    <location>
        <begin position="151"/>
        <end position="172"/>
    </location>
</feature>
<dbReference type="InterPro" id="IPR036259">
    <property type="entry name" value="MFS_trans_sf"/>
</dbReference>
<dbReference type="Gene3D" id="3.30.720.50">
    <property type="match status" value="1"/>
</dbReference>
<feature type="transmembrane region" description="Helical" evidence="7">
    <location>
        <begin position="108"/>
        <end position="130"/>
    </location>
</feature>
<dbReference type="InterPro" id="IPR037197">
    <property type="entry name" value="WWE_dom_sf"/>
</dbReference>
<dbReference type="PANTHER" id="PTHR14453">
    <property type="entry name" value="PARP/ZINC FINGER CCCH TYPE DOMAIN CONTAINING PROTEIN"/>
    <property type="match status" value="1"/>
</dbReference>
<evidence type="ECO:0000256" key="3">
    <source>
        <dbReference type="ARBA" id="ARBA00022679"/>
    </source>
</evidence>
<protein>
    <submittedName>
        <fullName evidence="8">Poly [ADP-ribose] polymerase 14-like</fullName>
    </submittedName>
</protein>
<dbReference type="GO" id="GO:0070212">
    <property type="term" value="P:protein poly-ADP-ribosylation"/>
    <property type="evidence" value="ECO:0007669"/>
    <property type="project" value="TreeGrafter"/>
</dbReference>
<dbReference type="Gene3D" id="3.30.70.330">
    <property type="match status" value="2"/>
</dbReference>
<dbReference type="GO" id="GO:0003950">
    <property type="term" value="F:NAD+ poly-ADP-ribosyltransferase activity"/>
    <property type="evidence" value="ECO:0007669"/>
    <property type="project" value="TreeGrafter"/>
</dbReference>
<dbReference type="Gene3D" id="1.20.1250.20">
    <property type="entry name" value="MFS general substrate transporter like domains"/>
    <property type="match status" value="1"/>
</dbReference>
<dbReference type="InterPro" id="IPR035979">
    <property type="entry name" value="RBD_domain_sf"/>
</dbReference>
<dbReference type="InterPro" id="IPR002589">
    <property type="entry name" value="Macro_dom"/>
</dbReference>
<dbReference type="PROSITE" id="PS51154">
    <property type="entry name" value="MACRO"/>
    <property type="match status" value="3"/>
</dbReference>
<evidence type="ECO:0000313" key="8">
    <source>
        <dbReference type="EMBL" id="CAB3996938.1"/>
    </source>
</evidence>
<comment type="caution">
    <text evidence="8">The sequence shown here is derived from an EMBL/GenBank/DDBJ whole genome shotgun (WGS) entry which is preliminary data.</text>
</comment>
<evidence type="ECO:0000256" key="7">
    <source>
        <dbReference type="SAM" id="Phobius"/>
    </source>
</evidence>
<dbReference type="GO" id="GO:0005634">
    <property type="term" value="C:nucleus"/>
    <property type="evidence" value="ECO:0007669"/>
    <property type="project" value="UniProtKB-SubCell"/>
</dbReference>
<dbReference type="GO" id="GO:0003714">
    <property type="term" value="F:transcription corepressor activity"/>
    <property type="evidence" value="ECO:0007669"/>
    <property type="project" value="TreeGrafter"/>
</dbReference>
<feature type="transmembrane region" description="Helical" evidence="7">
    <location>
        <begin position="83"/>
        <end position="101"/>
    </location>
</feature>
<dbReference type="InterPro" id="IPR052056">
    <property type="entry name" value="Mono-ARTD/PARP"/>
</dbReference>
<sequence>MYFSGYIAEHMDIRFFLTGGMILSGTFSILFGLGYFLKIHSLAFFIIMQLLAGLAQSSGWPAVVEAIGNWFGKGQRGLIMGIWNSHTSVGNIAGSAIAAVWSDDKWGWSFIVPGFIIIAAGLLVFFFLVVDPSHVDCNPPQHHVKPRAASRTLNGEESDSDSTSLLNNYTTHNGGGPHQGRKKGQHGADSKAVSFFGAKKALDTSPHSLDGSTLTTRQKKVENFANDKVFVEGISIKTSKDSLKFYMERISGSDVKDITYDHANSESRNAIVTFHSSIDFDKIQEGFRKKPTLEEKHISIKTVPVCKTILVKNLPTTATYDSVFYKFENKRAGGGEIQTVNLDLEKRIALVEFKDTNVIDQVLSVKQTLDNTTPFVERYHPILGSLADLQSTEQEISEPTRREVPTAKPRHPKAAGFTEDIDRDLYFYLKDNLNPTQLSLALKDPQPDIEVKKESVHFTFSTQVAKEHFLDYLKGFKCKIIPVNPVLTNQGLSEEIEEIISVFSLVKSVSFIKRYNEGFIKLVGRAVPTFDRAIDEVKKCIDKVEERTNQRKDVLEILPVHLKLLQRLETSLKRGGCEIQLDDTKGRIIVKGSQTQIQKLKNETQDIIGHFGERLLKQSKFSLLKIPKGLSHVKTLFPTENLIVEVLINDQGNVMLYGMDQTQVQQAYNMIENAIGEMKLPQRLKTKVSQDALLNELGASIPFILQTEEGEPRIVCFKKNLRNLSGKMDDFLERKKTVDKRVPLSKIVLRYLDLHGGNLFDGLRMSSPGSNIVIGSDALVVSGERPLVDNCCTSIQQFTRGLKFHSMNYGTPETAAVDYLVNPANEEMKHSGGLAKAIVDKGGKQIQEDCSRALQDHGRVKLMPGEVVTTDGGSLMCKKVLHVVVPNYRPTPDGDEHETREEMYLRHCCTTVLGNATDGQTIAIPALGTGSYRVPRDVSAKSLVRAANEFLQGNPTHALREVHFVDNNSAAVEALMKEMTTRFGHDPNFQINELVRDRWRSYLGAANDTSSSASVVSSRDMAFKTPEGMEIKLTVGNIAKSTTDVIVNTVANDLNLTRNPCSRAILQEAGSEITTFCERWVNNNGQLQGGHFATTDGAKLKCKKVFHVCCPKWTPSDGEKILRQLAQELLAQVQTLFLTTISIPALGTGNLNFPEALVAKVLFEEGIKFSSKQSSSFKIRLYNIVVYSGNTKAVDIFKEQFQIYSGKKIETLSNVPKTKRMKSILFGTRKSPAKEESSDDETHGVNVEIVQGNIVHESTDAIGFLVIGEITQGGQIGQALLDAGGASLKQEYSKLNNIEAQSVVMTAAGTLKARNLLHMVTKRNAPKDKSLLQKVVTKCLDHADSCGFTSLSLPAVGTGDLKKDAEQSAEILYNCIKKFRKGDVKSLKLIRIVILKQAVYTDFSEAYTRKDPTPSTNSRGTRRTRQRITLEIVAESSSDITKIKEELRQVEAEQSHSETIEVRHKLDDRQLAEILEVQDRHGVRIECEPAIGFIRISGLAKNVSNGSGEIHRIIYAWEQDKHHTDATVREVQWFYYETNVNVVIPEKYPDNMSAKIERTYKNDPSGSVVVGEEIKYKIDFKTMTERCLDPSENETMKVYRRPCEEQDYFYCTSDPCNSLVFACLP</sequence>
<evidence type="ECO:0000256" key="4">
    <source>
        <dbReference type="ARBA" id="ARBA00023027"/>
    </source>
</evidence>
<dbReference type="GO" id="GO:1990404">
    <property type="term" value="F:NAD+-protein mono-ADP-ribosyltransferase activity"/>
    <property type="evidence" value="ECO:0007669"/>
    <property type="project" value="TreeGrafter"/>
</dbReference>
<evidence type="ECO:0000256" key="6">
    <source>
        <dbReference type="SAM" id="MobiDB-lite"/>
    </source>
</evidence>
<keyword evidence="2" id="KW-0328">Glycosyltransferase</keyword>
<evidence type="ECO:0000313" key="9">
    <source>
        <dbReference type="Proteomes" id="UP001152795"/>
    </source>
</evidence>
<dbReference type="InterPro" id="IPR011701">
    <property type="entry name" value="MFS"/>
</dbReference>
<comment type="subcellular location">
    <subcellularLocation>
        <location evidence="1">Nucleus</location>
    </subcellularLocation>
</comment>
<dbReference type="OrthoDB" id="3639251at2759"/>
<keyword evidence="9" id="KW-1185">Reference proteome</keyword>
<gene>
    <name evidence="8" type="ORF">PACLA_8A046337</name>
</gene>
<dbReference type="GO" id="GO:0010629">
    <property type="term" value="P:negative regulation of gene expression"/>
    <property type="evidence" value="ECO:0007669"/>
    <property type="project" value="TreeGrafter"/>
</dbReference>
<dbReference type="InterPro" id="IPR043472">
    <property type="entry name" value="Macro_dom-like"/>
</dbReference>
<dbReference type="GO" id="GO:0022857">
    <property type="term" value="F:transmembrane transporter activity"/>
    <property type="evidence" value="ECO:0007669"/>
    <property type="project" value="InterPro"/>
</dbReference>
<keyword evidence="5" id="KW-0539">Nucleus</keyword>
<dbReference type="PANTHER" id="PTHR14453:SF102">
    <property type="entry name" value="PROTEIN MONO-ADP-RIBOSYLTRANSFERASE PARP14-LIKE"/>
    <property type="match status" value="1"/>
</dbReference>
<keyword evidence="3" id="KW-0808">Transferase</keyword>
<proteinExistence type="predicted"/>
<keyword evidence="7" id="KW-0812">Transmembrane</keyword>
<organism evidence="8 9">
    <name type="scientific">Paramuricea clavata</name>
    <name type="common">Red gorgonian</name>
    <name type="synonym">Violescent sea-whip</name>
    <dbReference type="NCBI Taxonomy" id="317549"/>
    <lineage>
        <taxon>Eukaryota</taxon>
        <taxon>Metazoa</taxon>
        <taxon>Cnidaria</taxon>
        <taxon>Anthozoa</taxon>
        <taxon>Octocorallia</taxon>
        <taxon>Malacalcyonacea</taxon>
        <taxon>Plexauridae</taxon>
        <taxon>Paramuricea</taxon>
    </lineage>
</organism>
<keyword evidence="7" id="KW-1133">Transmembrane helix</keyword>
<dbReference type="SUPFAM" id="SSF54928">
    <property type="entry name" value="RNA-binding domain, RBD"/>
    <property type="match status" value="1"/>
</dbReference>
<feature type="transmembrane region" description="Helical" evidence="7">
    <location>
        <begin position="42"/>
        <end position="63"/>
    </location>
</feature>
<keyword evidence="7" id="KW-0472">Membrane</keyword>
<evidence type="ECO:0000256" key="5">
    <source>
        <dbReference type="ARBA" id="ARBA00023242"/>
    </source>
</evidence>
<dbReference type="Pfam" id="PF23085">
    <property type="entry name" value="RRM_PARP14_3"/>
    <property type="match status" value="2"/>
</dbReference>
<dbReference type="SUPFAM" id="SSF103473">
    <property type="entry name" value="MFS general substrate transporter"/>
    <property type="match status" value="1"/>
</dbReference>
<accession>A0A6S7GY51</accession>
<reference evidence="8" key="1">
    <citation type="submission" date="2020-04" db="EMBL/GenBank/DDBJ databases">
        <authorList>
            <person name="Alioto T."/>
            <person name="Alioto T."/>
            <person name="Gomez Garrido J."/>
        </authorList>
    </citation>
    <scope>NUCLEOTIDE SEQUENCE</scope>
    <source>
        <strain evidence="8">A484AB</strain>
    </source>
</reference>
<dbReference type="SUPFAM" id="SSF52949">
    <property type="entry name" value="Macro domain-like"/>
    <property type="match status" value="3"/>
</dbReference>
<dbReference type="SUPFAM" id="SSF117839">
    <property type="entry name" value="WWE domain"/>
    <property type="match status" value="1"/>
</dbReference>
<dbReference type="EMBL" id="CACRXK020002981">
    <property type="protein sequence ID" value="CAB3996938.1"/>
    <property type="molecule type" value="Genomic_DNA"/>
</dbReference>
<dbReference type="Pfam" id="PF07690">
    <property type="entry name" value="MFS_1"/>
    <property type="match status" value="1"/>
</dbReference>
<dbReference type="Gene3D" id="3.40.220.10">
    <property type="entry name" value="Leucine Aminopeptidase, subunit E, domain 1"/>
    <property type="match status" value="3"/>
</dbReference>
<dbReference type="GO" id="GO:0005737">
    <property type="term" value="C:cytoplasm"/>
    <property type="evidence" value="ECO:0007669"/>
    <property type="project" value="TreeGrafter"/>
</dbReference>
<feature type="transmembrane region" description="Helical" evidence="7">
    <location>
        <begin position="15"/>
        <end position="37"/>
    </location>
</feature>
<feature type="non-terminal residue" evidence="8">
    <location>
        <position position="1"/>
    </location>
</feature>